<dbReference type="InterPro" id="IPR030523">
    <property type="entry name" value="SH2B"/>
</dbReference>
<evidence type="ECO:0000256" key="4">
    <source>
        <dbReference type="PROSITE-ProRule" id="PRU00191"/>
    </source>
</evidence>
<dbReference type="InterPro" id="IPR015012">
    <property type="entry name" value="Phe_ZIP"/>
</dbReference>
<reference evidence="8 9" key="1">
    <citation type="journal article" date="2020" name="Cell">
        <title>Large-Scale Comparative Analyses of Tick Genomes Elucidate Their Genetic Diversity and Vector Capacities.</title>
        <authorList>
            <consortium name="Tick Genome and Microbiome Consortium (TIGMIC)"/>
            <person name="Jia N."/>
            <person name="Wang J."/>
            <person name="Shi W."/>
            <person name="Du L."/>
            <person name="Sun Y."/>
            <person name="Zhan W."/>
            <person name="Jiang J.F."/>
            <person name="Wang Q."/>
            <person name="Zhang B."/>
            <person name="Ji P."/>
            <person name="Bell-Sakyi L."/>
            <person name="Cui X.M."/>
            <person name="Yuan T.T."/>
            <person name="Jiang B.G."/>
            <person name="Yang W.F."/>
            <person name="Lam T.T."/>
            <person name="Chang Q.C."/>
            <person name="Ding S.J."/>
            <person name="Wang X.J."/>
            <person name="Zhu J.G."/>
            <person name="Ruan X.D."/>
            <person name="Zhao L."/>
            <person name="Wei J.T."/>
            <person name="Ye R.Z."/>
            <person name="Que T.C."/>
            <person name="Du C.H."/>
            <person name="Zhou Y.H."/>
            <person name="Cheng J.X."/>
            <person name="Dai P.F."/>
            <person name="Guo W.B."/>
            <person name="Han X.H."/>
            <person name="Huang E.J."/>
            <person name="Li L.F."/>
            <person name="Wei W."/>
            <person name="Gao Y.C."/>
            <person name="Liu J.Z."/>
            <person name="Shao H.Z."/>
            <person name="Wang X."/>
            <person name="Wang C.C."/>
            <person name="Yang T.C."/>
            <person name="Huo Q.B."/>
            <person name="Li W."/>
            <person name="Chen H.Y."/>
            <person name="Chen S.E."/>
            <person name="Zhou L.G."/>
            <person name="Ni X.B."/>
            <person name="Tian J.H."/>
            <person name="Sheng Y."/>
            <person name="Liu T."/>
            <person name="Pan Y.S."/>
            <person name="Xia L.Y."/>
            <person name="Li J."/>
            <person name="Zhao F."/>
            <person name="Cao W.C."/>
        </authorList>
    </citation>
    <scope>NUCLEOTIDE SEQUENCE [LARGE SCALE GENOMIC DNA]</scope>
    <source>
        <strain evidence="8">HaeL-2018</strain>
    </source>
</reference>
<dbReference type="InterPro" id="IPR036290">
    <property type="entry name" value="Phe_ZIP_sf"/>
</dbReference>
<feature type="compositionally biased region" description="Polar residues" evidence="5">
    <location>
        <begin position="218"/>
        <end position="231"/>
    </location>
</feature>
<dbReference type="PANTHER" id="PTHR10872:SF2">
    <property type="entry name" value="LNK, ISOFORM D"/>
    <property type="match status" value="1"/>
</dbReference>
<evidence type="ECO:0000256" key="2">
    <source>
        <dbReference type="ARBA" id="ARBA00022553"/>
    </source>
</evidence>
<dbReference type="Proteomes" id="UP000821853">
    <property type="component" value="Unassembled WGS sequence"/>
</dbReference>
<feature type="compositionally biased region" description="Basic residues" evidence="5">
    <location>
        <begin position="288"/>
        <end position="309"/>
    </location>
</feature>
<evidence type="ECO:0000256" key="3">
    <source>
        <dbReference type="ARBA" id="ARBA00022999"/>
    </source>
</evidence>
<accession>A0A9J6GPH2</accession>
<evidence type="ECO:0000259" key="7">
    <source>
        <dbReference type="PROSITE" id="PS50003"/>
    </source>
</evidence>
<dbReference type="Gene3D" id="6.10.140.110">
    <property type="match status" value="1"/>
</dbReference>
<dbReference type="SUPFAM" id="SSF55550">
    <property type="entry name" value="SH2 domain"/>
    <property type="match status" value="1"/>
</dbReference>
<keyword evidence="2" id="KW-0597">Phosphoprotein</keyword>
<proteinExistence type="inferred from homology"/>
<dbReference type="CDD" id="cd01231">
    <property type="entry name" value="PH_SH2B_family"/>
    <property type="match status" value="1"/>
</dbReference>
<dbReference type="InterPro" id="IPR036860">
    <property type="entry name" value="SH2_dom_sf"/>
</dbReference>
<dbReference type="GO" id="GO:0035556">
    <property type="term" value="P:intracellular signal transduction"/>
    <property type="evidence" value="ECO:0007669"/>
    <property type="project" value="TreeGrafter"/>
</dbReference>
<name>A0A9J6GPH2_HAELO</name>
<dbReference type="VEuPathDB" id="VectorBase:HLOH_047358"/>
<feature type="region of interest" description="Disordered" evidence="5">
    <location>
        <begin position="193"/>
        <end position="231"/>
    </location>
</feature>
<dbReference type="GO" id="GO:0005886">
    <property type="term" value="C:plasma membrane"/>
    <property type="evidence" value="ECO:0007669"/>
    <property type="project" value="TreeGrafter"/>
</dbReference>
<dbReference type="Pfam" id="PF00017">
    <property type="entry name" value="SH2"/>
    <property type="match status" value="1"/>
</dbReference>
<dbReference type="AlphaFoldDB" id="A0A9J6GPH2"/>
<protein>
    <recommendedName>
        <fullName evidence="10">Signal transduction protein lnk-realted</fullName>
    </recommendedName>
</protein>
<keyword evidence="9" id="KW-1185">Reference proteome</keyword>
<evidence type="ECO:0000256" key="5">
    <source>
        <dbReference type="SAM" id="MobiDB-lite"/>
    </source>
</evidence>
<organism evidence="8 9">
    <name type="scientific">Haemaphysalis longicornis</name>
    <name type="common">Bush tick</name>
    <dbReference type="NCBI Taxonomy" id="44386"/>
    <lineage>
        <taxon>Eukaryota</taxon>
        <taxon>Metazoa</taxon>
        <taxon>Ecdysozoa</taxon>
        <taxon>Arthropoda</taxon>
        <taxon>Chelicerata</taxon>
        <taxon>Arachnida</taxon>
        <taxon>Acari</taxon>
        <taxon>Parasitiformes</taxon>
        <taxon>Ixodida</taxon>
        <taxon>Ixodoidea</taxon>
        <taxon>Ixodidae</taxon>
        <taxon>Haemaphysalinae</taxon>
        <taxon>Haemaphysalis</taxon>
    </lineage>
</organism>
<dbReference type="SUPFAM" id="SSF50729">
    <property type="entry name" value="PH domain-like"/>
    <property type="match status" value="1"/>
</dbReference>
<dbReference type="Gene3D" id="3.30.505.10">
    <property type="entry name" value="SH2 domain"/>
    <property type="match status" value="1"/>
</dbReference>
<dbReference type="InterPro" id="IPR001849">
    <property type="entry name" value="PH_domain"/>
</dbReference>
<feature type="region of interest" description="Disordered" evidence="5">
    <location>
        <begin position="283"/>
        <end position="311"/>
    </location>
</feature>
<dbReference type="Gene3D" id="2.30.29.30">
    <property type="entry name" value="Pleckstrin-homology domain (PH domain)/Phosphotyrosine-binding domain (PTB)"/>
    <property type="match status" value="1"/>
</dbReference>
<dbReference type="SUPFAM" id="SSF109805">
    <property type="entry name" value="Phenylalanine zipper"/>
    <property type="match status" value="1"/>
</dbReference>
<dbReference type="SMART" id="SM00252">
    <property type="entry name" value="SH2"/>
    <property type="match status" value="1"/>
</dbReference>
<feature type="region of interest" description="Disordered" evidence="5">
    <location>
        <begin position="446"/>
        <end position="466"/>
    </location>
</feature>
<dbReference type="OrthoDB" id="10047184at2759"/>
<dbReference type="EMBL" id="JABSTR010000008">
    <property type="protein sequence ID" value="KAH9377178.1"/>
    <property type="molecule type" value="Genomic_DNA"/>
</dbReference>
<dbReference type="InterPro" id="IPR011993">
    <property type="entry name" value="PH-like_dom_sf"/>
</dbReference>
<dbReference type="Pfam" id="PF00169">
    <property type="entry name" value="PH"/>
    <property type="match status" value="1"/>
</dbReference>
<comment type="similarity">
    <text evidence="1">Belongs to the SH2B adapter family.</text>
</comment>
<evidence type="ECO:0000259" key="6">
    <source>
        <dbReference type="PROSITE" id="PS50001"/>
    </source>
</evidence>
<dbReference type="InterPro" id="IPR000980">
    <property type="entry name" value="SH2"/>
</dbReference>
<dbReference type="PANTHER" id="PTHR10872">
    <property type="entry name" value="SH2B ADAPTER PROTEIN"/>
    <property type="match status" value="1"/>
</dbReference>
<evidence type="ECO:0000313" key="8">
    <source>
        <dbReference type="EMBL" id="KAH9377178.1"/>
    </source>
</evidence>
<keyword evidence="3 4" id="KW-0727">SH2 domain</keyword>
<feature type="domain" description="SH2" evidence="6">
    <location>
        <begin position="495"/>
        <end position="596"/>
    </location>
</feature>
<evidence type="ECO:0008006" key="10">
    <source>
        <dbReference type="Google" id="ProtNLM"/>
    </source>
</evidence>
<evidence type="ECO:0000256" key="1">
    <source>
        <dbReference type="ARBA" id="ARBA00010220"/>
    </source>
</evidence>
<dbReference type="PROSITE" id="PS50001">
    <property type="entry name" value="SH2"/>
    <property type="match status" value="1"/>
</dbReference>
<gene>
    <name evidence="8" type="ORF">HPB48_017908</name>
</gene>
<comment type="caution">
    <text evidence="8">The sequence shown here is derived from an EMBL/GenBank/DDBJ whole genome shotgun (WGS) entry which is preliminary data.</text>
</comment>
<feature type="domain" description="PH" evidence="7">
    <location>
        <begin position="318"/>
        <end position="429"/>
    </location>
</feature>
<dbReference type="PROSITE" id="PS50003">
    <property type="entry name" value="PH_DOMAIN"/>
    <property type="match status" value="1"/>
</dbReference>
<dbReference type="GO" id="GO:0005068">
    <property type="term" value="F:transmembrane receptor protein tyrosine kinase adaptor activity"/>
    <property type="evidence" value="ECO:0007669"/>
    <property type="project" value="TreeGrafter"/>
</dbReference>
<dbReference type="OMA" id="YCMRSTQ"/>
<evidence type="ECO:0000313" key="9">
    <source>
        <dbReference type="Proteomes" id="UP000821853"/>
    </source>
</evidence>
<sequence length="652" mass="71310">MNEMNAVAEGKQTTSGACSLRANAAWAARTAANVRESNCSPQRMALLMSNELFLTSKHSDAASVSSDSLGITNTRAQWRRSGVACGSAGRAIGGSGRPGDAQTYTPREHAAESMAGSPIGGGGEDRPHWSDFCEKHARVAAAEFAHNYQLFVADHRDLARTVDFAEFGRRFADVFQEHFGSEVRRRIDEVGARPLSTASNGGGSQEPLGAAAPRSMAKTPSSATSSQDNLRSLSVNHEDYSDLSEGEASPKAHHRLFFRRLSFKGLKRGKGLFHKQHSDELELSSHAPPHHHHHGERRSKGDKHHHHDKAKLTKVTAEHVKEGLVNYVSGENIDGRQKWEKCRLVLVKTIAGYLLEFYAPPKSLRPRSGVFCFLIHDARETTALEMPDHENTFVLKASAKADHNIEYVVEANDADSMKSWLSTIRYCMRHLGDTFDDSVRPKLATSPSESLARLREQHSNPKKVPAETTAVAAAAGDAATRTTAAASVDAIRGVASCGTLGCGHQSDAAQLVLREGPLGHGVFLVRQSETRKGECVLTFNFQGRAKHLRMTLNPEEQCRVQHLWFETIFDMLEYFRMHPIPLESGGSSDVTLTDFVLAPGTNGSTEGDLLTYSGSVRLHSSSLDNLQAAHLPHGRAVENTYSFVQEALLRVE</sequence>
<dbReference type="Pfam" id="PF08916">
    <property type="entry name" value="Phe_ZIP"/>
    <property type="match status" value="1"/>
</dbReference>